<evidence type="ECO:0000256" key="4">
    <source>
        <dbReference type="ARBA" id="ARBA00022741"/>
    </source>
</evidence>
<evidence type="ECO:0000313" key="11">
    <source>
        <dbReference type="EMBL" id="EID55975.1"/>
    </source>
</evidence>
<dbReference type="InterPro" id="IPR011009">
    <property type="entry name" value="Kinase-like_dom_sf"/>
</dbReference>
<dbReference type="SUPFAM" id="SSF56112">
    <property type="entry name" value="Protein kinase-like (PK-like)"/>
    <property type="match status" value="1"/>
</dbReference>
<proteinExistence type="predicted"/>
<keyword evidence="2 11" id="KW-0723">Serine/threonine-protein kinase</keyword>
<gene>
    <name evidence="11" type="ORF">SacxiDRAFT_3782</name>
</gene>
<keyword evidence="9" id="KW-1133">Transmembrane helix</keyword>
<dbReference type="PROSITE" id="PS00108">
    <property type="entry name" value="PROTEIN_KINASE_ST"/>
    <property type="match status" value="1"/>
</dbReference>
<evidence type="ECO:0000256" key="9">
    <source>
        <dbReference type="SAM" id="Phobius"/>
    </source>
</evidence>
<organism evidence="11 12">
    <name type="scientific">Saccharomonospora xinjiangensis XJ-54</name>
    <dbReference type="NCBI Taxonomy" id="882086"/>
    <lineage>
        <taxon>Bacteria</taxon>
        <taxon>Bacillati</taxon>
        <taxon>Actinomycetota</taxon>
        <taxon>Actinomycetes</taxon>
        <taxon>Pseudonocardiales</taxon>
        <taxon>Pseudonocardiaceae</taxon>
        <taxon>Saccharomonospora</taxon>
    </lineage>
</organism>
<dbReference type="EC" id="2.7.11.1" evidence="1"/>
<keyword evidence="5 11" id="KW-0418">Kinase</keyword>
<dbReference type="CDD" id="cd14014">
    <property type="entry name" value="STKc_PknB_like"/>
    <property type="match status" value="1"/>
</dbReference>
<evidence type="ECO:0000256" key="5">
    <source>
        <dbReference type="ARBA" id="ARBA00022777"/>
    </source>
</evidence>
<dbReference type="Gene3D" id="3.30.200.20">
    <property type="entry name" value="Phosphorylase Kinase, domain 1"/>
    <property type="match status" value="1"/>
</dbReference>
<feature type="binding site" evidence="7">
    <location>
        <position position="40"/>
    </location>
    <ligand>
        <name>ATP</name>
        <dbReference type="ChEBI" id="CHEBI:30616"/>
    </ligand>
</feature>
<keyword evidence="4 7" id="KW-0547">Nucleotide-binding</keyword>
<keyword evidence="12" id="KW-1185">Reference proteome</keyword>
<feature type="transmembrane region" description="Helical" evidence="9">
    <location>
        <begin position="352"/>
        <end position="372"/>
    </location>
</feature>
<feature type="region of interest" description="Disordered" evidence="8">
    <location>
        <begin position="376"/>
        <end position="415"/>
    </location>
</feature>
<keyword evidence="9" id="KW-0812">Transmembrane</keyword>
<evidence type="ECO:0000256" key="6">
    <source>
        <dbReference type="ARBA" id="ARBA00022840"/>
    </source>
</evidence>
<accession>I0V772</accession>
<dbReference type="HOGENOM" id="CLU_000288_63_44_11"/>
<dbReference type="InterPro" id="IPR008271">
    <property type="entry name" value="Ser/Thr_kinase_AS"/>
</dbReference>
<evidence type="ECO:0000259" key="10">
    <source>
        <dbReference type="PROSITE" id="PS50011"/>
    </source>
</evidence>
<evidence type="ECO:0000256" key="1">
    <source>
        <dbReference type="ARBA" id="ARBA00012513"/>
    </source>
</evidence>
<dbReference type="PROSITE" id="PS00107">
    <property type="entry name" value="PROTEIN_KINASE_ATP"/>
    <property type="match status" value="1"/>
</dbReference>
<dbReference type="eggNOG" id="COG0515">
    <property type="taxonomic scope" value="Bacteria"/>
</dbReference>
<dbReference type="AlphaFoldDB" id="I0V772"/>
<feature type="domain" description="Protein kinase" evidence="10">
    <location>
        <begin position="11"/>
        <end position="266"/>
    </location>
</feature>
<dbReference type="Pfam" id="PF00069">
    <property type="entry name" value="Pkinase"/>
    <property type="match status" value="1"/>
</dbReference>
<dbReference type="Proteomes" id="UP000004691">
    <property type="component" value="Unassembled WGS sequence"/>
</dbReference>
<evidence type="ECO:0000256" key="7">
    <source>
        <dbReference type="PROSITE-ProRule" id="PRU10141"/>
    </source>
</evidence>
<keyword evidence="3" id="KW-0808">Transferase</keyword>
<dbReference type="GO" id="GO:0005524">
    <property type="term" value="F:ATP binding"/>
    <property type="evidence" value="ECO:0007669"/>
    <property type="project" value="UniProtKB-UniRule"/>
</dbReference>
<feature type="compositionally biased region" description="Polar residues" evidence="8">
    <location>
        <begin position="388"/>
        <end position="411"/>
    </location>
</feature>
<evidence type="ECO:0000313" key="12">
    <source>
        <dbReference type="Proteomes" id="UP000004691"/>
    </source>
</evidence>
<keyword evidence="6 7" id="KW-0067">ATP-binding</keyword>
<protein>
    <recommendedName>
        <fullName evidence="1">non-specific serine/threonine protein kinase</fullName>
        <ecNumber evidence="1">2.7.11.1</ecNumber>
    </recommendedName>
</protein>
<reference evidence="11 12" key="1">
    <citation type="submission" date="2012-01" db="EMBL/GenBank/DDBJ databases">
        <title>Improved High-Quality Draft sequence of Saccharomonospora xinjiangensis XJ-54.</title>
        <authorList>
            <consortium name="US DOE Joint Genome Institute"/>
            <person name="Lucas S."/>
            <person name="Han J."/>
            <person name="Lapidus A."/>
            <person name="Cheng J.-F."/>
            <person name="Goodwin L."/>
            <person name="Pitluck S."/>
            <person name="Peters L."/>
            <person name="Mikhailova N."/>
            <person name="Teshima H."/>
            <person name="Detter J.C."/>
            <person name="Han C."/>
            <person name="Tapia R."/>
            <person name="Land M."/>
            <person name="Hauser L."/>
            <person name="Kyrpides N."/>
            <person name="Ivanova N."/>
            <person name="Pagani I."/>
            <person name="Brambilla E.-M."/>
            <person name="Klenk H.-P."/>
            <person name="Woyke T."/>
        </authorList>
    </citation>
    <scope>NUCLEOTIDE SEQUENCE [LARGE SCALE GENOMIC DNA]</scope>
    <source>
        <strain evidence="11 12">XJ-54</strain>
    </source>
</reference>
<keyword evidence="9" id="KW-0472">Membrane</keyword>
<evidence type="ECO:0000256" key="3">
    <source>
        <dbReference type="ARBA" id="ARBA00022679"/>
    </source>
</evidence>
<dbReference type="GO" id="GO:0004674">
    <property type="term" value="F:protein serine/threonine kinase activity"/>
    <property type="evidence" value="ECO:0007669"/>
    <property type="project" value="UniProtKB-KW"/>
</dbReference>
<feature type="compositionally biased region" description="Low complexity" evidence="8">
    <location>
        <begin position="323"/>
        <end position="343"/>
    </location>
</feature>
<feature type="region of interest" description="Disordered" evidence="8">
    <location>
        <begin position="273"/>
        <end position="347"/>
    </location>
</feature>
<sequence length="521" mass="54464">MNTGQLIAGHYRLVEHVGSGAMGIVWRAIDERLERSVAVKQIIAQPGLSDDERDTMRLRAMREARNAARFQHPNAIVVFDIAEHEGDPCLVMEYLPSRSLSAILVEHETLPVAEVARIGEQVASALIAAHRAGIVHRDIKPSNILMDDNGVCKITDFGISRATGDLTLTQTGLIGGTPAYLAPELARGADPKPSSDVFALGATLYHAIEGLPPYGDNTNQLALLYAAASGKINPPQQAGPATALLMQLLSPEPEDRPSMTEAHDKLAQLASTQNGAAPAVAPPAPKEQTREMTATQAGPASAASPASPPPWRRDAAPEPSPEPVRSAAPAASPSPAPTRVASSSGGGTRKNLAYGAVAAVVLVVAAGLVIVLTSSDDGGGDMPPQAGPGTSQQPTEPPKSSSNPAPTTAANSGGAVAWGSAGQTVIDYFGDPADAWHLLHPSVQGLWQDEGAYDDYWDSKDVQYARGAEAYKRENNADGSVDISVTVVTGSGQQTMYVRVVNHGGKLVIGSDPRMETNKQL</sequence>
<evidence type="ECO:0000256" key="2">
    <source>
        <dbReference type="ARBA" id="ARBA00022527"/>
    </source>
</evidence>
<dbReference type="EMBL" id="JH636049">
    <property type="protein sequence ID" value="EID55975.1"/>
    <property type="molecule type" value="Genomic_DNA"/>
</dbReference>
<evidence type="ECO:0000256" key="8">
    <source>
        <dbReference type="SAM" id="MobiDB-lite"/>
    </source>
</evidence>
<dbReference type="PANTHER" id="PTHR43289:SF6">
    <property type="entry name" value="SERINE_THREONINE-PROTEIN KINASE NEKL-3"/>
    <property type="match status" value="1"/>
</dbReference>
<dbReference type="Gene3D" id="1.10.510.10">
    <property type="entry name" value="Transferase(Phosphotransferase) domain 1"/>
    <property type="match status" value="1"/>
</dbReference>
<name>I0V772_9PSEU</name>
<dbReference type="STRING" id="882086.SacxiDRAFT_3782"/>
<dbReference type="SMART" id="SM00220">
    <property type="entry name" value="S_TKc"/>
    <property type="match status" value="1"/>
</dbReference>
<dbReference type="PROSITE" id="PS50011">
    <property type="entry name" value="PROTEIN_KINASE_DOM"/>
    <property type="match status" value="1"/>
</dbReference>
<dbReference type="InterPro" id="IPR000719">
    <property type="entry name" value="Prot_kinase_dom"/>
</dbReference>
<dbReference type="PANTHER" id="PTHR43289">
    <property type="entry name" value="MITOGEN-ACTIVATED PROTEIN KINASE KINASE KINASE 20-RELATED"/>
    <property type="match status" value="1"/>
</dbReference>
<dbReference type="InterPro" id="IPR017441">
    <property type="entry name" value="Protein_kinase_ATP_BS"/>
</dbReference>